<feature type="domain" description="DSBA-like thioredoxin" evidence="1">
    <location>
        <begin position="7"/>
        <end position="180"/>
    </location>
</feature>
<dbReference type="RefSeq" id="WP_133683823.1">
    <property type="nucleotide sequence ID" value="NZ_SNZP01000018.1"/>
</dbReference>
<evidence type="ECO:0000313" key="2">
    <source>
        <dbReference type="EMBL" id="TDR71635.1"/>
    </source>
</evidence>
<proteinExistence type="predicted"/>
<evidence type="ECO:0000259" key="1">
    <source>
        <dbReference type="Pfam" id="PF01323"/>
    </source>
</evidence>
<dbReference type="Gene3D" id="3.40.30.10">
    <property type="entry name" value="Glutaredoxin"/>
    <property type="match status" value="1"/>
</dbReference>
<dbReference type="Proteomes" id="UP000295611">
    <property type="component" value="Unassembled WGS sequence"/>
</dbReference>
<sequence length="224" mass="23924">MKLHYIYDPLCGWCYGAAPLIAAAREQLPVVAHGGGMMSGAHRQRVTPSLRDYVVGHDRRIAAMTGQPFGDAYFDGLLNDPDAWFDSTPPIAAVLAAGLLAGRELDMLARLQHAHYVEGRRIAEQSVLLALACELGFDASNFAAALAEVDVTGHLADSRRLLAQCGGQGFPTLLLERNGQLTPVDVGAWLGRVDDWRAWLAQANAPTTAGRADAPFCGLGGCED</sequence>
<comment type="caution">
    <text evidence="2">The sequence shown here is derived from an EMBL/GenBank/DDBJ whole genome shotgun (WGS) entry which is preliminary data.</text>
</comment>
<dbReference type="OrthoDB" id="9813770at2"/>
<protein>
    <recommendedName>
        <fullName evidence="1">DSBA-like thioredoxin domain-containing protein</fullName>
    </recommendedName>
</protein>
<accession>A0A4R7AYI7</accession>
<dbReference type="CDD" id="cd03025">
    <property type="entry name" value="DsbA_FrnE_like"/>
    <property type="match status" value="1"/>
</dbReference>
<gene>
    <name evidence="2" type="ORF">DFP86_11846</name>
</gene>
<dbReference type="SUPFAM" id="SSF52833">
    <property type="entry name" value="Thioredoxin-like"/>
    <property type="match status" value="1"/>
</dbReference>
<dbReference type="Pfam" id="PF01323">
    <property type="entry name" value="DSBA"/>
    <property type="match status" value="1"/>
</dbReference>
<evidence type="ECO:0000313" key="3">
    <source>
        <dbReference type="Proteomes" id="UP000295611"/>
    </source>
</evidence>
<reference evidence="2 3" key="1">
    <citation type="submission" date="2019-03" db="EMBL/GenBank/DDBJ databases">
        <title>Genomic Encyclopedia of Type Strains, Phase III (KMG-III): the genomes of soil and plant-associated and newly described type strains.</title>
        <authorList>
            <person name="Whitman W."/>
        </authorList>
    </citation>
    <scope>NUCLEOTIDE SEQUENCE [LARGE SCALE GENOMIC DNA]</scope>
    <source>
        <strain evidence="2 3">CECT 8976</strain>
    </source>
</reference>
<organism evidence="2 3">
    <name type="scientific">Paludibacterium purpuratum</name>
    <dbReference type="NCBI Taxonomy" id="1144873"/>
    <lineage>
        <taxon>Bacteria</taxon>
        <taxon>Pseudomonadati</taxon>
        <taxon>Pseudomonadota</taxon>
        <taxon>Betaproteobacteria</taxon>
        <taxon>Neisseriales</taxon>
        <taxon>Chromobacteriaceae</taxon>
        <taxon>Paludibacterium</taxon>
    </lineage>
</organism>
<dbReference type="EMBL" id="SNZP01000018">
    <property type="protein sequence ID" value="TDR71635.1"/>
    <property type="molecule type" value="Genomic_DNA"/>
</dbReference>
<keyword evidence="3" id="KW-1185">Reference proteome</keyword>
<name>A0A4R7AYI7_9NEIS</name>
<dbReference type="InterPro" id="IPR036249">
    <property type="entry name" value="Thioredoxin-like_sf"/>
</dbReference>
<dbReference type="AlphaFoldDB" id="A0A4R7AYI7"/>
<dbReference type="InterPro" id="IPR001853">
    <property type="entry name" value="DSBA-like_thioredoxin_dom"/>
</dbReference>
<dbReference type="GO" id="GO:0016491">
    <property type="term" value="F:oxidoreductase activity"/>
    <property type="evidence" value="ECO:0007669"/>
    <property type="project" value="InterPro"/>
</dbReference>